<evidence type="ECO:0000256" key="1">
    <source>
        <dbReference type="SAM" id="Phobius"/>
    </source>
</evidence>
<dbReference type="InterPro" id="IPR006976">
    <property type="entry name" value="VanZ-like"/>
</dbReference>
<dbReference type="AlphaFoldDB" id="A0A4Q1RG81"/>
<dbReference type="OrthoDB" id="4822551at2"/>
<keyword evidence="1" id="KW-0812">Transmembrane</keyword>
<keyword evidence="1" id="KW-0472">Membrane</keyword>
<dbReference type="PANTHER" id="PTHR36834:SF2">
    <property type="entry name" value="MEMBRANE PROTEIN"/>
    <property type="match status" value="1"/>
</dbReference>
<dbReference type="InterPro" id="IPR053150">
    <property type="entry name" value="Teicoplanin_resist-assoc"/>
</dbReference>
<keyword evidence="4" id="KW-1185">Reference proteome</keyword>
<name>A0A4Q1RG81_9FIRM</name>
<keyword evidence="1" id="KW-1133">Transmembrane helix</keyword>
<comment type="caution">
    <text evidence="3">The sequence shown here is derived from an EMBL/GenBank/DDBJ whole genome shotgun (WGS) entry which is preliminary data.</text>
</comment>
<dbReference type="Pfam" id="PF04892">
    <property type="entry name" value="VanZ"/>
    <property type="match status" value="1"/>
</dbReference>
<dbReference type="Proteomes" id="UP000290106">
    <property type="component" value="Unassembled WGS sequence"/>
</dbReference>
<evidence type="ECO:0000313" key="3">
    <source>
        <dbReference type="EMBL" id="RXS74579.1"/>
    </source>
</evidence>
<dbReference type="RefSeq" id="WP_129257199.1">
    <property type="nucleotide sequence ID" value="NZ_JBGKFY010000002.1"/>
</dbReference>
<gene>
    <name evidence="3" type="ORF">ETP43_04740</name>
</gene>
<feature type="transmembrane region" description="Helical" evidence="1">
    <location>
        <begin position="116"/>
        <end position="140"/>
    </location>
</feature>
<feature type="domain" description="VanZ-like" evidence="2">
    <location>
        <begin position="15"/>
        <end position="105"/>
    </location>
</feature>
<sequence length="142" mass="15449">MKFNITPADLPHLRNINLILYGDSGIINGQLDVWELVENILIFVPFGVYAGMLVKERSWWKVILAGAGFSLILETLQYVFAIGASDITDVINNTLGAALGMLLWKGFHRIAGERSFMIAQVIATIGTVGMIGMSALLLIANA</sequence>
<reference evidence="3 4" key="1">
    <citation type="submission" date="2019-01" db="EMBL/GenBank/DDBJ databases">
        <title>Blautia sp. nov. KGMB01111 isolated human feces.</title>
        <authorList>
            <person name="Park J.-E."/>
            <person name="Kim J.-S."/>
            <person name="Park S.-H."/>
        </authorList>
    </citation>
    <scope>NUCLEOTIDE SEQUENCE [LARGE SCALE GENOMIC DNA]</scope>
    <source>
        <strain evidence="3 4">KGMB01111</strain>
    </source>
</reference>
<protein>
    <submittedName>
        <fullName evidence="3">VanZ family protein</fullName>
    </submittedName>
</protein>
<proteinExistence type="predicted"/>
<organism evidence="3 4">
    <name type="scientific">Blautia faecicola</name>
    <dbReference type="NCBI Taxonomy" id="2509240"/>
    <lineage>
        <taxon>Bacteria</taxon>
        <taxon>Bacillati</taxon>
        <taxon>Bacillota</taxon>
        <taxon>Clostridia</taxon>
        <taxon>Lachnospirales</taxon>
        <taxon>Lachnospiraceae</taxon>
        <taxon>Blautia</taxon>
    </lineage>
</organism>
<evidence type="ECO:0000313" key="4">
    <source>
        <dbReference type="Proteomes" id="UP000290106"/>
    </source>
</evidence>
<dbReference type="EMBL" id="SDKC01000001">
    <property type="protein sequence ID" value="RXS74579.1"/>
    <property type="molecule type" value="Genomic_DNA"/>
</dbReference>
<accession>A0A4Q1RG81</accession>
<evidence type="ECO:0000259" key="2">
    <source>
        <dbReference type="Pfam" id="PF04892"/>
    </source>
</evidence>
<dbReference type="PANTHER" id="PTHR36834">
    <property type="entry name" value="MEMBRANE PROTEIN-RELATED"/>
    <property type="match status" value="1"/>
</dbReference>
<feature type="transmembrane region" description="Helical" evidence="1">
    <location>
        <begin position="62"/>
        <end position="81"/>
    </location>
</feature>